<dbReference type="EMBL" id="QGNW01000387">
    <property type="protein sequence ID" value="RVW73608.1"/>
    <property type="molecule type" value="Genomic_DNA"/>
</dbReference>
<dbReference type="Proteomes" id="UP000288805">
    <property type="component" value="Unassembled WGS sequence"/>
</dbReference>
<gene>
    <name evidence="1" type="ORF">CK203_056979</name>
</gene>
<proteinExistence type="predicted"/>
<organism evidence="1 2">
    <name type="scientific">Vitis vinifera</name>
    <name type="common">Grape</name>
    <dbReference type="NCBI Taxonomy" id="29760"/>
    <lineage>
        <taxon>Eukaryota</taxon>
        <taxon>Viridiplantae</taxon>
        <taxon>Streptophyta</taxon>
        <taxon>Embryophyta</taxon>
        <taxon>Tracheophyta</taxon>
        <taxon>Spermatophyta</taxon>
        <taxon>Magnoliopsida</taxon>
        <taxon>eudicotyledons</taxon>
        <taxon>Gunneridae</taxon>
        <taxon>Pentapetalae</taxon>
        <taxon>rosids</taxon>
        <taxon>Vitales</taxon>
        <taxon>Vitaceae</taxon>
        <taxon>Viteae</taxon>
        <taxon>Vitis</taxon>
    </lineage>
</organism>
<name>A0A438GN62_VITVI</name>
<evidence type="ECO:0000313" key="2">
    <source>
        <dbReference type="Proteomes" id="UP000288805"/>
    </source>
</evidence>
<sequence length="115" mass="13351">MSRRFVVKGKSLWKQVIVEKFREEVCEWCSIGMRKDLRQGMASNKKTLGRLTLKLNQFYGGRWEDIDIATIKKETLDLGESMLFPFKVELMLPTPLERLSQASMEFYGITALCLP</sequence>
<accession>A0A438GN62</accession>
<protein>
    <submittedName>
        <fullName evidence="1">Uncharacterized protein</fullName>
    </submittedName>
</protein>
<reference evidence="1 2" key="1">
    <citation type="journal article" date="2018" name="PLoS Genet.">
        <title>Population sequencing reveals clonal diversity and ancestral inbreeding in the grapevine cultivar Chardonnay.</title>
        <authorList>
            <person name="Roach M.J."/>
            <person name="Johnson D.L."/>
            <person name="Bohlmann J."/>
            <person name="van Vuuren H.J."/>
            <person name="Jones S.J."/>
            <person name="Pretorius I.S."/>
            <person name="Schmidt S.A."/>
            <person name="Borneman A.R."/>
        </authorList>
    </citation>
    <scope>NUCLEOTIDE SEQUENCE [LARGE SCALE GENOMIC DNA]</scope>
    <source>
        <strain evidence="2">cv. Chardonnay</strain>
        <tissue evidence="1">Leaf</tissue>
    </source>
</reference>
<evidence type="ECO:0000313" key="1">
    <source>
        <dbReference type="EMBL" id="RVW73608.1"/>
    </source>
</evidence>
<dbReference type="AlphaFoldDB" id="A0A438GN62"/>
<comment type="caution">
    <text evidence="1">The sequence shown here is derived from an EMBL/GenBank/DDBJ whole genome shotgun (WGS) entry which is preliminary data.</text>
</comment>